<name>A0A840XPY4_9PROT</name>
<keyword evidence="2" id="KW-1185">Reference proteome</keyword>
<dbReference type="RefSeq" id="WP_184485593.1">
    <property type="nucleotide sequence ID" value="NZ_JAAEDJ010000172.1"/>
</dbReference>
<dbReference type="Gene3D" id="2.30.110.20">
    <property type="entry name" value="Hcp1-like"/>
    <property type="match status" value="1"/>
</dbReference>
<sequence>MALVMFLPGIPGECDIDGYKKWHVTAGFTWGGSRTLRSQAARGTRGETKVSAPQLRNIAVRRLADGHSASLWQQMFTRREFDEVKFEWLRTGAGKPVSYFSAAFRLARIISISAVSEGAKPVEEIAFLYKEVTIGVTNVGNRLTGAQDIVTYSVPTNVLA</sequence>
<dbReference type="InterPro" id="IPR036624">
    <property type="entry name" value="Hcp1-lik_sf"/>
</dbReference>
<dbReference type="Pfam" id="PF05638">
    <property type="entry name" value="T6SS_HCP"/>
    <property type="match status" value="1"/>
</dbReference>
<gene>
    <name evidence="1" type="ORF">FHS88_002760</name>
</gene>
<reference evidence="1 2" key="1">
    <citation type="submission" date="2020-08" db="EMBL/GenBank/DDBJ databases">
        <title>Genomic Encyclopedia of Type Strains, Phase IV (KMG-IV): sequencing the most valuable type-strain genomes for metagenomic binning, comparative biology and taxonomic classification.</title>
        <authorList>
            <person name="Goeker M."/>
        </authorList>
    </citation>
    <scope>NUCLEOTIDE SEQUENCE [LARGE SCALE GENOMIC DNA]</scope>
    <source>
        <strain evidence="1 2">DSM 25895</strain>
    </source>
</reference>
<organism evidence="1 2">
    <name type="scientific">Neoroseomonas alkaliterrae</name>
    <dbReference type="NCBI Taxonomy" id="1452450"/>
    <lineage>
        <taxon>Bacteria</taxon>
        <taxon>Pseudomonadati</taxon>
        <taxon>Pseudomonadota</taxon>
        <taxon>Alphaproteobacteria</taxon>
        <taxon>Acetobacterales</taxon>
        <taxon>Acetobacteraceae</taxon>
        <taxon>Neoroseomonas</taxon>
    </lineage>
</organism>
<proteinExistence type="predicted"/>
<evidence type="ECO:0000313" key="1">
    <source>
        <dbReference type="EMBL" id="MBB5690625.1"/>
    </source>
</evidence>
<evidence type="ECO:0000313" key="2">
    <source>
        <dbReference type="Proteomes" id="UP000562254"/>
    </source>
</evidence>
<dbReference type="Proteomes" id="UP000562254">
    <property type="component" value="Unassembled WGS sequence"/>
</dbReference>
<protein>
    <submittedName>
        <fullName evidence="1">Type VI protein secretion system component Hcp</fullName>
    </submittedName>
</protein>
<dbReference type="AlphaFoldDB" id="A0A840XPY4"/>
<dbReference type="SUPFAM" id="SSF141452">
    <property type="entry name" value="Hcp1-like"/>
    <property type="match status" value="1"/>
</dbReference>
<dbReference type="InterPro" id="IPR008514">
    <property type="entry name" value="T6SS_Hcp"/>
</dbReference>
<comment type="caution">
    <text evidence="1">The sequence shown here is derived from an EMBL/GenBank/DDBJ whole genome shotgun (WGS) entry which is preliminary data.</text>
</comment>
<accession>A0A840XPY4</accession>
<dbReference type="EMBL" id="JACIJE010000007">
    <property type="protein sequence ID" value="MBB5690625.1"/>
    <property type="molecule type" value="Genomic_DNA"/>
</dbReference>